<keyword evidence="1" id="KW-0472">Membrane</keyword>
<keyword evidence="4" id="KW-1185">Reference proteome</keyword>
<keyword evidence="1" id="KW-1133">Transmembrane helix</keyword>
<feature type="domain" description="Zinc-ribbon" evidence="2">
    <location>
        <begin position="3"/>
        <end position="22"/>
    </location>
</feature>
<evidence type="ECO:0000259" key="2">
    <source>
        <dbReference type="Pfam" id="PF13240"/>
    </source>
</evidence>
<dbReference type="AlphaFoldDB" id="A0AA41UKE4"/>
<gene>
    <name evidence="3" type="ORF">MRX98_07115</name>
</gene>
<dbReference type="Proteomes" id="UP001165427">
    <property type="component" value="Unassembled WGS sequence"/>
</dbReference>
<accession>A0AA41UKE4</accession>
<dbReference type="EMBL" id="JALJRB010000006">
    <property type="protein sequence ID" value="MCJ8500341.1"/>
    <property type="molecule type" value="Genomic_DNA"/>
</dbReference>
<feature type="transmembrane region" description="Helical" evidence="1">
    <location>
        <begin position="82"/>
        <end position="109"/>
    </location>
</feature>
<protein>
    <submittedName>
        <fullName evidence="3">Zinc ribbon domain-containing protein</fullName>
    </submittedName>
</protein>
<organism evidence="3 4">
    <name type="scientific">Desulfatitalea alkaliphila</name>
    <dbReference type="NCBI Taxonomy" id="2929485"/>
    <lineage>
        <taxon>Bacteria</taxon>
        <taxon>Pseudomonadati</taxon>
        <taxon>Thermodesulfobacteriota</taxon>
        <taxon>Desulfobacteria</taxon>
        <taxon>Desulfobacterales</taxon>
        <taxon>Desulfosarcinaceae</taxon>
        <taxon>Desulfatitalea</taxon>
    </lineage>
</organism>
<name>A0AA41UKE4_9BACT</name>
<keyword evidence="1" id="KW-0812">Transmembrane</keyword>
<evidence type="ECO:0000256" key="1">
    <source>
        <dbReference type="SAM" id="Phobius"/>
    </source>
</evidence>
<evidence type="ECO:0000313" key="3">
    <source>
        <dbReference type="EMBL" id="MCJ8500341.1"/>
    </source>
</evidence>
<evidence type="ECO:0000313" key="4">
    <source>
        <dbReference type="Proteomes" id="UP001165427"/>
    </source>
</evidence>
<dbReference type="Pfam" id="PF13240">
    <property type="entry name" value="Zn_Ribbon_1"/>
    <property type="match status" value="1"/>
</dbReference>
<sequence>MICPKCDRQLQDDARFCPECGAYVPPAGETQADRATGPSGGPGGRVDMIHPRVPPRSPHICWWNLLVSGLAQMIHGQMGKGVLWLSLTIASNMLFPLLLAVIIGIASVVDAFMVGKTLQKGVPVGKWEWFPKADGRVPLRPSR</sequence>
<proteinExistence type="predicted"/>
<dbReference type="InterPro" id="IPR026870">
    <property type="entry name" value="Zinc_ribbon_dom"/>
</dbReference>
<reference evidence="3" key="1">
    <citation type="submission" date="2022-04" db="EMBL/GenBank/DDBJ databases">
        <title>Desulfatitalea alkaliphila sp. nov., a novel anaerobic sulfate-reducing bacterium isolated from terrestrial mud volcano, Taman Peninsula, Russia.</title>
        <authorList>
            <person name="Khomyakova M.A."/>
            <person name="Merkel A.Y."/>
            <person name="Slobodkin A.I."/>
        </authorList>
    </citation>
    <scope>NUCLEOTIDE SEQUENCE</scope>
    <source>
        <strain evidence="3">M08but</strain>
    </source>
</reference>
<dbReference type="RefSeq" id="WP_246904442.1">
    <property type="nucleotide sequence ID" value="NZ_JALJRB010000006.1"/>
</dbReference>
<comment type="caution">
    <text evidence="3">The sequence shown here is derived from an EMBL/GenBank/DDBJ whole genome shotgun (WGS) entry which is preliminary data.</text>
</comment>